<dbReference type="InterPro" id="IPR005467">
    <property type="entry name" value="His_kinase_dom"/>
</dbReference>
<comment type="caution">
    <text evidence="6">The sequence shown here is derived from an EMBL/GenBank/DDBJ whole genome shotgun (WGS) entry which is preliminary data.</text>
</comment>
<dbReference type="RefSeq" id="WP_110886110.1">
    <property type="nucleotide sequence ID" value="NZ_QJSX01000004.1"/>
</dbReference>
<dbReference type="InterPro" id="IPR003661">
    <property type="entry name" value="HisK_dim/P_dom"/>
</dbReference>
<dbReference type="AlphaFoldDB" id="A0A318SAB4"/>
<evidence type="ECO:0000256" key="3">
    <source>
        <dbReference type="ARBA" id="ARBA00022553"/>
    </source>
</evidence>
<dbReference type="InterPro" id="IPR000595">
    <property type="entry name" value="cNMP-bd_dom"/>
</dbReference>
<dbReference type="Pfam" id="PF00027">
    <property type="entry name" value="cNMP_binding"/>
    <property type="match status" value="1"/>
</dbReference>
<dbReference type="PROSITE" id="PS50109">
    <property type="entry name" value="HIS_KIN"/>
    <property type="match status" value="1"/>
</dbReference>
<dbReference type="PANTHER" id="PTHR43065:SF48">
    <property type="entry name" value="HISTIDINE KINASE"/>
    <property type="match status" value="1"/>
</dbReference>
<dbReference type="SUPFAM" id="SSF51206">
    <property type="entry name" value="cAMP-binding domain-like"/>
    <property type="match status" value="1"/>
</dbReference>
<feature type="domain" description="Histidine kinase" evidence="5">
    <location>
        <begin position="295"/>
        <end position="463"/>
    </location>
</feature>
<dbReference type="SUPFAM" id="SSF47384">
    <property type="entry name" value="Homodimeric domain of signal transducing histidine kinase"/>
    <property type="match status" value="1"/>
</dbReference>
<gene>
    <name evidence="6" type="ORF">DES52_104284</name>
</gene>
<dbReference type="InterPro" id="IPR018490">
    <property type="entry name" value="cNMP-bd_dom_sf"/>
</dbReference>
<evidence type="ECO:0000256" key="2">
    <source>
        <dbReference type="ARBA" id="ARBA00012438"/>
    </source>
</evidence>
<dbReference type="OrthoDB" id="9784397at2"/>
<reference evidence="6 7" key="1">
    <citation type="submission" date="2018-06" db="EMBL/GenBank/DDBJ databases">
        <title>Genomic Encyclopedia of Type Strains, Phase IV (KMG-IV): sequencing the most valuable type-strain genomes for metagenomic binning, comparative biology and taxonomic classification.</title>
        <authorList>
            <person name="Goeker M."/>
        </authorList>
    </citation>
    <scope>NUCLEOTIDE SEQUENCE [LARGE SCALE GENOMIC DNA]</scope>
    <source>
        <strain evidence="6 7">DSM 18048</strain>
    </source>
</reference>
<evidence type="ECO:0000313" key="7">
    <source>
        <dbReference type="Proteomes" id="UP000248326"/>
    </source>
</evidence>
<organism evidence="6 7">
    <name type="scientific">Deinococcus yavapaiensis KR-236</name>
    <dbReference type="NCBI Taxonomy" id="694435"/>
    <lineage>
        <taxon>Bacteria</taxon>
        <taxon>Thermotogati</taxon>
        <taxon>Deinococcota</taxon>
        <taxon>Deinococci</taxon>
        <taxon>Deinococcales</taxon>
        <taxon>Deinococcaceae</taxon>
        <taxon>Deinococcus</taxon>
    </lineage>
</organism>
<dbReference type="InterPro" id="IPR004358">
    <property type="entry name" value="Sig_transdc_His_kin-like_C"/>
</dbReference>
<dbReference type="SMART" id="SM00387">
    <property type="entry name" value="HATPase_c"/>
    <property type="match status" value="1"/>
</dbReference>
<dbReference type="Gene3D" id="3.30.565.10">
    <property type="entry name" value="Histidine kinase-like ATPase, C-terminal domain"/>
    <property type="match status" value="1"/>
</dbReference>
<dbReference type="InterPro" id="IPR036097">
    <property type="entry name" value="HisK_dim/P_sf"/>
</dbReference>
<name>A0A318SAB4_9DEIO</name>
<dbReference type="Gene3D" id="1.10.287.130">
    <property type="match status" value="1"/>
</dbReference>
<dbReference type="CDD" id="cd00082">
    <property type="entry name" value="HisKA"/>
    <property type="match status" value="1"/>
</dbReference>
<evidence type="ECO:0000259" key="5">
    <source>
        <dbReference type="PROSITE" id="PS50109"/>
    </source>
</evidence>
<dbReference type="SUPFAM" id="SSF55874">
    <property type="entry name" value="ATPase domain of HSP90 chaperone/DNA topoisomerase II/histidine kinase"/>
    <property type="match status" value="1"/>
</dbReference>
<feature type="domain" description="Cyclic nucleotide-binding" evidence="4">
    <location>
        <begin position="14"/>
        <end position="133"/>
    </location>
</feature>
<evidence type="ECO:0000256" key="1">
    <source>
        <dbReference type="ARBA" id="ARBA00000085"/>
    </source>
</evidence>
<sequence length="466" mass="50807">MQPPTVDELRHVDVLADLPTSALEWLAQRCDVRDMQDGEVFVRAKEPAEHMHFILSGLVEYEREEGGVVRGHWVVNAGEVGGMLPRSRMTEFPSTARAVGHTRVALYPKAGFDELAEQVPDLDGRLLSVMALRIRQSALAEEQRERMSALGKLAAGLAHELNNPAAAVRRAASDLRGRLDDFPALLIDWLSAQPSPDHVRAIEAVSQAAAKRAEERVTTLKRSELEDELADWLDDEDVPGGADRAGTLVEAGVRVADLDALRDVCGEHLAGAVSYLEFRLASSALLRDVELASGRISDLVASVKTYSHMDRGADRVETDVRKGLDSTVTMLAFKLRTKHITVERDYDEDLPSVLGDVGALNQVWTNLIVNAVDALHEGGGITLKACRRGEDVAVSIIDDGPGIPEDVQKRVFEPFFTTKGVGEGTGLGLDLVNRVVTRQHGGTVRVFSRPGRTEFLVTLPTTTVRA</sequence>
<dbReference type="InterPro" id="IPR003594">
    <property type="entry name" value="HATPase_dom"/>
</dbReference>
<dbReference type="InterPro" id="IPR036890">
    <property type="entry name" value="HATPase_C_sf"/>
</dbReference>
<dbReference type="GO" id="GO:0000155">
    <property type="term" value="F:phosphorelay sensor kinase activity"/>
    <property type="evidence" value="ECO:0007669"/>
    <property type="project" value="InterPro"/>
</dbReference>
<dbReference type="EC" id="2.7.13.3" evidence="2"/>
<accession>A0A318SAB4</accession>
<keyword evidence="3" id="KW-0597">Phosphoprotein</keyword>
<dbReference type="CDD" id="cd00038">
    <property type="entry name" value="CAP_ED"/>
    <property type="match status" value="1"/>
</dbReference>
<keyword evidence="6" id="KW-0808">Transferase</keyword>
<evidence type="ECO:0000259" key="4">
    <source>
        <dbReference type="PROSITE" id="PS50042"/>
    </source>
</evidence>
<protein>
    <recommendedName>
        <fullName evidence="2">histidine kinase</fullName>
        <ecNumber evidence="2">2.7.13.3</ecNumber>
    </recommendedName>
</protein>
<evidence type="ECO:0000313" key="6">
    <source>
        <dbReference type="EMBL" id="PYE55010.1"/>
    </source>
</evidence>
<keyword evidence="7" id="KW-1185">Reference proteome</keyword>
<dbReference type="Proteomes" id="UP000248326">
    <property type="component" value="Unassembled WGS sequence"/>
</dbReference>
<dbReference type="PROSITE" id="PS50042">
    <property type="entry name" value="CNMP_BINDING_3"/>
    <property type="match status" value="1"/>
</dbReference>
<dbReference type="PANTHER" id="PTHR43065">
    <property type="entry name" value="SENSOR HISTIDINE KINASE"/>
    <property type="match status" value="1"/>
</dbReference>
<dbReference type="Gene3D" id="2.60.120.10">
    <property type="entry name" value="Jelly Rolls"/>
    <property type="match status" value="1"/>
</dbReference>
<comment type="catalytic activity">
    <reaction evidence="1">
        <text>ATP + protein L-histidine = ADP + protein N-phospho-L-histidine.</text>
        <dbReference type="EC" id="2.7.13.3"/>
    </reaction>
</comment>
<dbReference type="Pfam" id="PF02518">
    <property type="entry name" value="HATPase_c"/>
    <property type="match status" value="1"/>
</dbReference>
<keyword evidence="6" id="KW-0418">Kinase</keyword>
<dbReference type="InterPro" id="IPR014710">
    <property type="entry name" value="RmlC-like_jellyroll"/>
</dbReference>
<proteinExistence type="predicted"/>
<dbReference type="PRINTS" id="PR00344">
    <property type="entry name" value="BCTRLSENSOR"/>
</dbReference>
<dbReference type="EMBL" id="QJSX01000004">
    <property type="protein sequence ID" value="PYE55010.1"/>
    <property type="molecule type" value="Genomic_DNA"/>
</dbReference>